<keyword evidence="3" id="KW-1185">Reference proteome</keyword>
<name>A0A7D4TR30_9SPHI</name>
<comment type="similarity">
    <text evidence="1">Belongs to the bactofilin family.</text>
</comment>
<reference evidence="2 3" key="1">
    <citation type="submission" date="2020-05" db="EMBL/GenBank/DDBJ databases">
        <title>Mucilaginibacter mali sp. nov.</title>
        <authorList>
            <person name="Kim H.S."/>
            <person name="Lee K.C."/>
            <person name="Suh M.K."/>
            <person name="Kim J.-S."/>
            <person name="Han K.-I."/>
            <person name="Eom M.K."/>
            <person name="Shin Y.K."/>
            <person name="Lee J.-S."/>
        </authorList>
    </citation>
    <scope>NUCLEOTIDE SEQUENCE [LARGE SCALE GENOMIC DNA]</scope>
    <source>
        <strain evidence="2 3">G2-14</strain>
    </source>
</reference>
<accession>A0A7D4TR30</accession>
<dbReference type="InterPro" id="IPR007607">
    <property type="entry name" value="BacA/B"/>
</dbReference>
<evidence type="ECO:0000313" key="3">
    <source>
        <dbReference type="Proteomes" id="UP000505355"/>
    </source>
</evidence>
<dbReference type="PANTHER" id="PTHR35024">
    <property type="entry name" value="HYPOTHETICAL CYTOSOLIC PROTEIN"/>
    <property type="match status" value="1"/>
</dbReference>
<evidence type="ECO:0000256" key="1">
    <source>
        <dbReference type="ARBA" id="ARBA00044755"/>
    </source>
</evidence>
<sequence length="117" mass="12375">MAIFKKTAKIDLDQQTISSLLSEGCVIEGNLKAPSFVRIDGQVIGDVTIEQGLILGEKGHIKGHVSARQMVVHGLIEGNITAEILEMRGTGKITGNIKTTSIQVDAGAVYNGNLSMA</sequence>
<dbReference type="EMBL" id="CP054139">
    <property type="protein sequence ID" value="QKJ31834.1"/>
    <property type="molecule type" value="Genomic_DNA"/>
</dbReference>
<evidence type="ECO:0000313" key="2">
    <source>
        <dbReference type="EMBL" id="QKJ31834.1"/>
    </source>
</evidence>
<gene>
    <name evidence="2" type="ORF">HQ865_19385</name>
</gene>
<dbReference type="AlphaFoldDB" id="A0A7D4TR30"/>
<protein>
    <submittedName>
        <fullName evidence="2">Polymer-forming cytoskeletal protein</fullName>
    </submittedName>
</protein>
<organism evidence="2 3">
    <name type="scientific">Mucilaginibacter mali</name>
    <dbReference type="NCBI Taxonomy" id="2740462"/>
    <lineage>
        <taxon>Bacteria</taxon>
        <taxon>Pseudomonadati</taxon>
        <taxon>Bacteroidota</taxon>
        <taxon>Sphingobacteriia</taxon>
        <taxon>Sphingobacteriales</taxon>
        <taxon>Sphingobacteriaceae</taxon>
        <taxon>Mucilaginibacter</taxon>
    </lineage>
</organism>
<dbReference type="RefSeq" id="WP_173416490.1">
    <property type="nucleotide sequence ID" value="NZ_CP054139.1"/>
</dbReference>
<proteinExistence type="inferred from homology"/>
<dbReference type="KEGG" id="mmab:HQ865_19385"/>
<dbReference type="Proteomes" id="UP000505355">
    <property type="component" value="Chromosome"/>
</dbReference>
<dbReference type="Pfam" id="PF04519">
    <property type="entry name" value="Bactofilin"/>
    <property type="match status" value="1"/>
</dbReference>
<dbReference type="PANTHER" id="PTHR35024:SF4">
    <property type="entry name" value="POLYMER-FORMING CYTOSKELETAL PROTEIN"/>
    <property type="match status" value="1"/>
</dbReference>